<dbReference type="Gene3D" id="3.30.70.890">
    <property type="entry name" value="GHMP kinase, C-terminal domain"/>
    <property type="match status" value="1"/>
</dbReference>
<dbReference type="InterPro" id="IPR014721">
    <property type="entry name" value="Ribsml_uS5_D2-typ_fold_subgr"/>
</dbReference>
<feature type="domain" description="GHMP kinase C-terminal" evidence="11">
    <location>
        <begin position="210"/>
        <end position="285"/>
    </location>
</feature>
<name>A0ABV0EXN2_9ENTE</name>
<keyword evidence="4 9" id="KW-0808">Transferase</keyword>
<evidence type="ECO:0000256" key="9">
    <source>
        <dbReference type="HAMAP-Rule" id="MF_00061"/>
    </source>
</evidence>
<evidence type="ECO:0000259" key="10">
    <source>
        <dbReference type="Pfam" id="PF00288"/>
    </source>
</evidence>
<dbReference type="InterPro" id="IPR020568">
    <property type="entry name" value="Ribosomal_Su5_D2-typ_SF"/>
</dbReference>
<keyword evidence="6 9" id="KW-0418">Kinase</keyword>
<sequence>MLTAFYEKAGEKLEIIEKAPAKINLGLDVLYKREDGYHELEMVMASVDLADRLTITELAENKIVIETNKAFLPVDKRNNVYQATAMLKERYGIQQGVKIDIHKQIPVAAGLGGGSSDTAAVLRGLNRLWQLDLSPEELIDIGVKIGTDVPYCLYGHTAYISGKGEQVQLMVPMPQCWVVLVKPKISVSTRTVFPEVDVDHISHPDIAALRRAIEADDYGAMIRQMGNSLEDITIQRHPVIQQIKDRMMKYGADVALMSGSGPTVFALCQQHSRAQRIYNGLKGFCEEVYLVRTLK</sequence>
<evidence type="ECO:0000256" key="1">
    <source>
        <dbReference type="ARBA" id="ARBA00009684"/>
    </source>
</evidence>
<comment type="function">
    <text evidence="9">Catalyzes the phosphorylation of the position 2 hydroxy group of 4-diphosphocytidyl-2C-methyl-D-erythritol.</text>
</comment>
<dbReference type="PIRSF" id="PIRSF010376">
    <property type="entry name" value="IspE"/>
    <property type="match status" value="1"/>
</dbReference>
<dbReference type="GO" id="GO:0016301">
    <property type="term" value="F:kinase activity"/>
    <property type="evidence" value="ECO:0007669"/>
    <property type="project" value="UniProtKB-KW"/>
</dbReference>
<dbReference type="SUPFAM" id="SSF54211">
    <property type="entry name" value="Ribosomal protein S5 domain 2-like"/>
    <property type="match status" value="1"/>
</dbReference>
<proteinExistence type="inferred from homology"/>
<reference evidence="13" key="1">
    <citation type="submission" date="2016-06" db="EMBL/GenBank/DDBJ databases">
        <title>Four novel species of enterococci isolated from chicken manure.</title>
        <authorList>
            <person name="Van Tyne D."/>
        </authorList>
    </citation>
    <scope>NUCLEOTIDE SEQUENCE [LARGE SCALE GENOMIC DNA]</scope>
    <source>
        <strain evidence="13">JM9A</strain>
    </source>
</reference>
<dbReference type="PANTHER" id="PTHR43527">
    <property type="entry name" value="4-DIPHOSPHOCYTIDYL-2-C-METHYL-D-ERYTHRITOL KINASE, CHLOROPLASTIC"/>
    <property type="match status" value="1"/>
</dbReference>
<dbReference type="NCBIfam" id="TIGR00154">
    <property type="entry name" value="ispE"/>
    <property type="match status" value="1"/>
</dbReference>
<evidence type="ECO:0000256" key="4">
    <source>
        <dbReference type="ARBA" id="ARBA00022679"/>
    </source>
</evidence>
<dbReference type="InterPro" id="IPR004424">
    <property type="entry name" value="IspE"/>
</dbReference>
<reference evidence="12 13" key="2">
    <citation type="submission" date="2024-02" db="EMBL/GenBank/DDBJ databases">
        <title>The Genome Sequence of Enterococcus diestrammenae JM9A.</title>
        <authorList>
            <person name="Earl A."/>
            <person name="Manson A."/>
            <person name="Gilmore M."/>
            <person name="Sanders J."/>
            <person name="Shea T."/>
            <person name="Howe W."/>
            <person name="Livny J."/>
            <person name="Cuomo C."/>
            <person name="Neafsey D."/>
            <person name="Birren B."/>
        </authorList>
    </citation>
    <scope>NUCLEOTIDE SEQUENCE [LARGE SCALE GENOMIC DNA]</scope>
    <source>
        <strain evidence="12 13">JM9A</strain>
    </source>
</reference>
<keyword evidence="7 9" id="KW-0067">ATP-binding</keyword>
<dbReference type="Pfam" id="PF00288">
    <property type="entry name" value="GHMP_kinases_N"/>
    <property type="match status" value="1"/>
</dbReference>
<gene>
    <name evidence="9" type="primary">ispE</name>
    <name evidence="12" type="ORF">BAU18_000110</name>
</gene>
<dbReference type="EMBL" id="MAEI02000001">
    <property type="protein sequence ID" value="MEO1780571.1"/>
    <property type="molecule type" value="Genomic_DNA"/>
</dbReference>
<comment type="pathway">
    <text evidence="9">Isoprenoid biosynthesis; isopentenyl diphosphate biosynthesis via DXP pathway; isopentenyl diphosphate from 1-deoxy-D-xylulose 5-phosphate: step 3/6.</text>
</comment>
<accession>A0ABV0EXN2</accession>
<keyword evidence="9" id="KW-0414">Isoprene biosynthesis</keyword>
<protein>
    <recommendedName>
        <fullName evidence="3 9">4-diphosphocytidyl-2-C-methyl-D-erythritol kinase</fullName>
        <shortName evidence="9">CMK</shortName>
        <ecNumber evidence="2 9">2.7.1.148</ecNumber>
    </recommendedName>
    <alternativeName>
        <fullName evidence="8 9">4-(cytidine-5'-diphospho)-2-C-methyl-D-erythritol kinase</fullName>
    </alternativeName>
</protein>
<evidence type="ECO:0000256" key="7">
    <source>
        <dbReference type="ARBA" id="ARBA00022840"/>
    </source>
</evidence>
<evidence type="ECO:0000256" key="8">
    <source>
        <dbReference type="ARBA" id="ARBA00032554"/>
    </source>
</evidence>
<dbReference type="InterPro" id="IPR036554">
    <property type="entry name" value="GHMP_kinase_C_sf"/>
</dbReference>
<evidence type="ECO:0000256" key="6">
    <source>
        <dbReference type="ARBA" id="ARBA00022777"/>
    </source>
</evidence>
<dbReference type="Proteomes" id="UP001429357">
    <property type="component" value="Unassembled WGS sequence"/>
</dbReference>
<dbReference type="NCBIfam" id="NF011202">
    <property type="entry name" value="PRK14608.1"/>
    <property type="match status" value="1"/>
</dbReference>
<evidence type="ECO:0000256" key="5">
    <source>
        <dbReference type="ARBA" id="ARBA00022741"/>
    </source>
</evidence>
<dbReference type="Gene3D" id="3.30.230.10">
    <property type="match status" value="1"/>
</dbReference>
<evidence type="ECO:0000259" key="11">
    <source>
        <dbReference type="Pfam" id="PF08544"/>
    </source>
</evidence>
<dbReference type="Pfam" id="PF08544">
    <property type="entry name" value="GHMP_kinases_C"/>
    <property type="match status" value="1"/>
</dbReference>
<keyword evidence="13" id="KW-1185">Reference proteome</keyword>
<organism evidence="12 13">
    <name type="scientific">Enterococcus diestrammenae</name>
    <dbReference type="NCBI Taxonomy" id="1155073"/>
    <lineage>
        <taxon>Bacteria</taxon>
        <taxon>Bacillati</taxon>
        <taxon>Bacillota</taxon>
        <taxon>Bacilli</taxon>
        <taxon>Lactobacillales</taxon>
        <taxon>Enterococcaceae</taxon>
        <taxon>Enterococcus</taxon>
    </lineage>
</organism>
<dbReference type="SUPFAM" id="SSF55060">
    <property type="entry name" value="GHMP Kinase, C-terminal domain"/>
    <property type="match status" value="1"/>
</dbReference>
<evidence type="ECO:0000313" key="12">
    <source>
        <dbReference type="EMBL" id="MEO1780571.1"/>
    </source>
</evidence>
<evidence type="ECO:0000256" key="3">
    <source>
        <dbReference type="ARBA" id="ARBA00017473"/>
    </source>
</evidence>
<evidence type="ECO:0000313" key="13">
    <source>
        <dbReference type="Proteomes" id="UP001429357"/>
    </source>
</evidence>
<dbReference type="EC" id="2.7.1.148" evidence="2 9"/>
<comment type="caution">
    <text evidence="12">The sequence shown here is derived from an EMBL/GenBank/DDBJ whole genome shotgun (WGS) entry which is preliminary data.</text>
</comment>
<feature type="domain" description="GHMP kinase N-terminal" evidence="10">
    <location>
        <begin position="78"/>
        <end position="155"/>
    </location>
</feature>
<keyword evidence="5 9" id="KW-0547">Nucleotide-binding</keyword>
<comment type="similarity">
    <text evidence="1 9">Belongs to the GHMP kinase family. IspE subfamily.</text>
</comment>
<feature type="active site" evidence="9">
    <location>
        <position position="22"/>
    </location>
</feature>
<feature type="binding site" evidence="9">
    <location>
        <begin position="106"/>
        <end position="116"/>
    </location>
    <ligand>
        <name>ATP</name>
        <dbReference type="ChEBI" id="CHEBI:30616"/>
    </ligand>
</feature>
<evidence type="ECO:0000256" key="2">
    <source>
        <dbReference type="ARBA" id="ARBA00012052"/>
    </source>
</evidence>
<dbReference type="InterPro" id="IPR006204">
    <property type="entry name" value="GHMP_kinase_N_dom"/>
</dbReference>
<dbReference type="PANTHER" id="PTHR43527:SF2">
    <property type="entry name" value="4-DIPHOSPHOCYTIDYL-2-C-METHYL-D-ERYTHRITOL KINASE, CHLOROPLASTIC"/>
    <property type="match status" value="1"/>
</dbReference>
<dbReference type="HAMAP" id="MF_00061">
    <property type="entry name" value="IspE"/>
    <property type="match status" value="1"/>
</dbReference>
<feature type="active site" evidence="9">
    <location>
        <position position="148"/>
    </location>
</feature>
<dbReference type="InterPro" id="IPR013750">
    <property type="entry name" value="GHMP_kinase_C_dom"/>
</dbReference>
<comment type="catalytic activity">
    <reaction evidence="9">
        <text>4-CDP-2-C-methyl-D-erythritol + ATP = 4-CDP-2-C-methyl-D-erythritol 2-phosphate + ADP + H(+)</text>
        <dbReference type="Rhea" id="RHEA:18437"/>
        <dbReference type="ChEBI" id="CHEBI:15378"/>
        <dbReference type="ChEBI" id="CHEBI:30616"/>
        <dbReference type="ChEBI" id="CHEBI:57823"/>
        <dbReference type="ChEBI" id="CHEBI:57919"/>
        <dbReference type="ChEBI" id="CHEBI:456216"/>
        <dbReference type="EC" id="2.7.1.148"/>
    </reaction>
</comment>